<sequence>MGTRIVNADDDNPWIGDTKVTEAYNLLEASQENAYYSDYDLDKGFAHLQKYSQNASSVELILPDVVLASCRPTSLLCAIMNANQPTSTLNATRNATFTGNMAASGPAVKARQLAHLQSQLAQLSAQLADTDSLVRVTAAQAAYLRELGSWHAGLFMAASKVLGEDGARDSRGVDRDSSQ</sequence>
<reference evidence="1 2" key="1">
    <citation type="journal article" date="2011" name="Proc. Natl. Acad. Sci. U.S.A.">
        <title>Genome and transcriptome analyses of the mountain pine beetle-fungal symbiont Grosmannia clavigera, a lodgepole pine pathogen.</title>
        <authorList>
            <person name="DiGuistini S."/>
            <person name="Wang Y."/>
            <person name="Liao N.Y."/>
            <person name="Taylor G."/>
            <person name="Tanguay P."/>
            <person name="Feau N."/>
            <person name="Henrissat B."/>
            <person name="Chan S.K."/>
            <person name="Hesse-Orce U."/>
            <person name="Alamouti S.M."/>
            <person name="Tsui C.K.M."/>
            <person name="Docking R.T."/>
            <person name="Levasseur A."/>
            <person name="Haridas S."/>
            <person name="Robertson G."/>
            <person name="Birol I."/>
            <person name="Holt R.A."/>
            <person name="Marra M.A."/>
            <person name="Hamelin R.C."/>
            <person name="Hirst M."/>
            <person name="Jones S.J.M."/>
            <person name="Bohlmann J."/>
            <person name="Breuil C."/>
        </authorList>
    </citation>
    <scope>NUCLEOTIDE SEQUENCE [LARGE SCALE GENOMIC DNA]</scope>
    <source>
        <strain evidence="2">kw1407 / UAMH 11150</strain>
    </source>
</reference>
<dbReference type="RefSeq" id="XP_014168562.1">
    <property type="nucleotide sequence ID" value="XM_014313087.1"/>
</dbReference>
<dbReference type="GO" id="GO:0042729">
    <property type="term" value="C:DASH complex"/>
    <property type="evidence" value="ECO:0007669"/>
    <property type="project" value="TreeGrafter"/>
</dbReference>
<accession>F0XTC2</accession>
<dbReference type="OrthoDB" id="3358869at2759"/>
<dbReference type="Proteomes" id="UP000007796">
    <property type="component" value="Unassembled WGS sequence"/>
</dbReference>
<dbReference type="GO" id="GO:0008608">
    <property type="term" value="P:attachment of spindle microtubules to kinetochore"/>
    <property type="evidence" value="ECO:0007669"/>
    <property type="project" value="InterPro"/>
</dbReference>
<proteinExistence type="predicted"/>
<gene>
    <name evidence="1" type="ORF">CMQ_5500</name>
</gene>
<dbReference type="Pfam" id="PF08227">
    <property type="entry name" value="DASH_Hsk3"/>
    <property type="match status" value="1"/>
</dbReference>
<dbReference type="PANTHER" id="PTHR28289">
    <property type="entry name" value="DASH COMPLEX SUBUNIT HSK3"/>
    <property type="match status" value="1"/>
</dbReference>
<dbReference type="AlphaFoldDB" id="F0XTC2"/>
<dbReference type="STRING" id="655863.F0XTC2"/>
<dbReference type="HOGENOM" id="CLU_1503606_0_0_1"/>
<dbReference type="InParanoid" id="F0XTC2"/>
<dbReference type="InterPro" id="IPR013183">
    <property type="entry name" value="Hsk3-like"/>
</dbReference>
<evidence type="ECO:0000313" key="1">
    <source>
        <dbReference type="EMBL" id="EFW99079.1"/>
    </source>
</evidence>
<dbReference type="PANTHER" id="PTHR28289:SF1">
    <property type="entry name" value="DASH COMPLEX SUBUNIT HSK3"/>
    <property type="match status" value="1"/>
</dbReference>
<dbReference type="InterPro" id="IPR042332">
    <property type="entry name" value="Hsk3"/>
</dbReference>
<dbReference type="GO" id="GO:0051010">
    <property type="term" value="F:microtubule plus-end binding"/>
    <property type="evidence" value="ECO:0007669"/>
    <property type="project" value="TreeGrafter"/>
</dbReference>
<protein>
    <submittedName>
        <fullName evidence="1">Duf1721 domain containing protein</fullName>
    </submittedName>
</protein>
<dbReference type="EMBL" id="GL629997">
    <property type="protein sequence ID" value="EFW99079.1"/>
    <property type="molecule type" value="Genomic_DNA"/>
</dbReference>
<evidence type="ECO:0000313" key="2">
    <source>
        <dbReference type="Proteomes" id="UP000007796"/>
    </source>
</evidence>
<keyword evidence="2" id="KW-1185">Reference proteome</keyword>
<dbReference type="eggNOG" id="ENOG502SGDH">
    <property type="taxonomic scope" value="Eukaryota"/>
</dbReference>
<name>F0XTC2_GROCL</name>
<organism evidence="2">
    <name type="scientific">Grosmannia clavigera (strain kw1407 / UAMH 11150)</name>
    <name type="common">Blue stain fungus</name>
    <name type="synonym">Graphiocladiella clavigera</name>
    <dbReference type="NCBI Taxonomy" id="655863"/>
    <lineage>
        <taxon>Eukaryota</taxon>
        <taxon>Fungi</taxon>
        <taxon>Dikarya</taxon>
        <taxon>Ascomycota</taxon>
        <taxon>Pezizomycotina</taxon>
        <taxon>Sordariomycetes</taxon>
        <taxon>Sordariomycetidae</taxon>
        <taxon>Ophiostomatales</taxon>
        <taxon>Ophiostomataceae</taxon>
        <taxon>Leptographium</taxon>
    </lineage>
</organism>
<dbReference type="GeneID" id="25978830"/>